<keyword evidence="4" id="KW-0804">Transcription</keyword>
<accession>A0ABN2BRQ5</accession>
<dbReference type="InterPro" id="IPR036388">
    <property type="entry name" value="WH-like_DNA-bd_sf"/>
</dbReference>
<evidence type="ECO:0000259" key="5">
    <source>
        <dbReference type="PROSITE" id="PS50931"/>
    </source>
</evidence>
<evidence type="ECO:0000256" key="4">
    <source>
        <dbReference type="ARBA" id="ARBA00023163"/>
    </source>
</evidence>
<gene>
    <name evidence="6" type="ORF">GCM10009827_076140</name>
</gene>
<feature type="domain" description="HTH lysR-type" evidence="5">
    <location>
        <begin position="1"/>
        <end position="58"/>
    </location>
</feature>
<dbReference type="SUPFAM" id="SSF46785">
    <property type="entry name" value="Winged helix' DNA-binding domain"/>
    <property type="match status" value="1"/>
</dbReference>
<evidence type="ECO:0000313" key="7">
    <source>
        <dbReference type="Proteomes" id="UP001501470"/>
    </source>
</evidence>
<keyword evidence="3" id="KW-0238">DNA-binding</keyword>
<dbReference type="Proteomes" id="UP001501470">
    <property type="component" value="Unassembled WGS sequence"/>
</dbReference>
<dbReference type="EMBL" id="BAAAQD010000018">
    <property type="protein sequence ID" value="GAA1544960.1"/>
    <property type="molecule type" value="Genomic_DNA"/>
</dbReference>
<comment type="caution">
    <text evidence="6">The sequence shown here is derived from an EMBL/GenBank/DDBJ whole genome shotgun (WGS) entry which is preliminary data.</text>
</comment>
<dbReference type="RefSeq" id="WP_344507889.1">
    <property type="nucleotide sequence ID" value="NZ_BAAAQD010000018.1"/>
</dbReference>
<comment type="similarity">
    <text evidence="1">Belongs to the LysR transcriptional regulatory family.</text>
</comment>
<dbReference type="InterPro" id="IPR036390">
    <property type="entry name" value="WH_DNA-bd_sf"/>
</dbReference>
<sequence>MELHQLVYLVTVAEEASFTRAAARLRVAQPGVSAQVRKLERELGQELLDRSGREVRLTAAGAAVLPYARAALAAVEGARQTAAELAGLARGRLAIGTVTSHDVDLPGVLADFHAAHPGVEITLTEDTTDRLVEGLLSGRLDAAVIAYDTPPPDLDVRMLTDEAIDAAVATGHAWARRSAVRIADLRDRPLVCLPGGTGIRGILESACAAAGFAPRVAFEAGTPQVVARLAARGLGVAILPASIARGFDGLHALRITRPALSGRLGLAWRRTGPRSAAAAAFLARFPSHGA</sequence>
<keyword evidence="7" id="KW-1185">Reference proteome</keyword>
<dbReference type="InterPro" id="IPR005119">
    <property type="entry name" value="LysR_subst-bd"/>
</dbReference>
<dbReference type="Gene3D" id="1.10.10.10">
    <property type="entry name" value="Winged helix-like DNA-binding domain superfamily/Winged helix DNA-binding domain"/>
    <property type="match status" value="1"/>
</dbReference>
<dbReference type="Gene3D" id="3.40.190.290">
    <property type="match status" value="1"/>
</dbReference>
<dbReference type="Pfam" id="PF00126">
    <property type="entry name" value="HTH_1"/>
    <property type="match status" value="1"/>
</dbReference>
<evidence type="ECO:0000256" key="1">
    <source>
        <dbReference type="ARBA" id="ARBA00009437"/>
    </source>
</evidence>
<evidence type="ECO:0000313" key="6">
    <source>
        <dbReference type="EMBL" id="GAA1544960.1"/>
    </source>
</evidence>
<dbReference type="PRINTS" id="PR00039">
    <property type="entry name" value="HTHLYSR"/>
</dbReference>
<dbReference type="InterPro" id="IPR000847">
    <property type="entry name" value="LysR_HTH_N"/>
</dbReference>
<evidence type="ECO:0000256" key="2">
    <source>
        <dbReference type="ARBA" id="ARBA00023015"/>
    </source>
</evidence>
<dbReference type="Pfam" id="PF03466">
    <property type="entry name" value="LysR_substrate"/>
    <property type="match status" value="1"/>
</dbReference>
<proteinExistence type="inferred from homology"/>
<dbReference type="SUPFAM" id="SSF53850">
    <property type="entry name" value="Periplasmic binding protein-like II"/>
    <property type="match status" value="1"/>
</dbReference>
<protein>
    <submittedName>
        <fullName evidence="6">LysR substrate-binding domain-containing protein</fullName>
    </submittedName>
</protein>
<name>A0ABN2BRQ5_9ACTN</name>
<organism evidence="6 7">
    <name type="scientific">Dactylosporangium maewongense</name>
    <dbReference type="NCBI Taxonomy" id="634393"/>
    <lineage>
        <taxon>Bacteria</taxon>
        <taxon>Bacillati</taxon>
        <taxon>Actinomycetota</taxon>
        <taxon>Actinomycetes</taxon>
        <taxon>Micromonosporales</taxon>
        <taxon>Micromonosporaceae</taxon>
        <taxon>Dactylosporangium</taxon>
    </lineage>
</organism>
<dbReference type="PANTHER" id="PTHR30346">
    <property type="entry name" value="TRANSCRIPTIONAL DUAL REGULATOR HCAR-RELATED"/>
    <property type="match status" value="1"/>
</dbReference>
<dbReference type="PANTHER" id="PTHR30346:SF28">
    <property type="entry name" value="HTH-TYPE TRANSCRIPTIONAL REGULATOR CYNR"/>
    <property type="match status" value="1"/>
</dbReference>
<reference evidence="6 7" key="1">
    <citation type="journal article" date="2019" name="Int. J. Syst. Evol. Microbiol.">
        <title>The Global Catalogue of Microorganisms (GCM) 10K type strain sequencing project: providing services to taxonomists for standard genome sequencing and annotation.</title>
        <authorList>
            <consortium name="The Broad Institute Genomics Platform"/>
            <consortium name="The Broad Institute Genome Sequencing Center for Infectious Disease"/>
            <person name="Wu L."/>
            <person name="Ma J."/>
        </authorList>
    </citation>
    <scope>NUCLEOTIDE SEQUENCE [LARGE SCALE GENOMIC DNA]</scope>
    <source>
        <strain evidence="6 7">JCM 15933</strain>
    </source>
</reference>
<dbReference type="PROSITE" id="PS50931">
    <property type="entry name" value="HTH_LYSR"/>
    <property type="match status" value="1"/>
</dbReference>
<evidence type="ECO:0000256" key="3">
    <source>
        <dbReference type="ARBA" id="ARBA00023125"/>
    </source>
</evidence>
<keyword evidence="2" id="KW-0805">Transcription regulation</keyword>